<dbReference type="PANTHER" id="PTHR11102">
    <property type="entry name" value="SEL-1-LIKE PROTEIN"/>
    <property type="match status" value="1"/>
</dbReference>
<feature type="region of interest" description="Disordered" evidence="2">
    <location>
        <begin position="815"/>
        <end position="842"/>
    </location>
</feature>
<dbReference type="AlphaFoldDB" id="A0AAD7QQV0"/>
<comment type="caution">
    <text evidence="4">The sequence shown here is derived from an EMBL/GenBank/DDBJ whole genome shotgun (WGS) entry which is preliminary data.</text>
</comment>
<reference evidence="4" key="1">
    <citation type="submission" date="2023-03" db="EMBL/GenBank/DDBJ databases">
        <title>Near-Complete genome sequence of Lipomyces tetrasporous NRRL Y-64009, an oleaginous yeast capable of growing on lignocellulosic hydrolysates.</title>
        <authorList>
            <consortium name="Lawrence Berkeley National Laboratory"/>
            <person name="Jagtap S.S."/>
            <person name="Liu J.-J."/>
            <person name="Walukiewicz H.E."/>
            <person name="Pangilinan J."/>
            <person name="Lipzen A."/>
            <person name="Ahrendt S."/>
            <person name="Koriabine M."/>
            <person name="Cobaugh K."/>
            <person name="Salamov A."/>
            <person name="Yoshinaga Y."/>
            <person name="Ng V."/>
            <person name="Daum C."/>
            <person name="Grigoriev I.V."/>
            <person name="Slininger P.J."/>
            <person name="Dien B.S."/>
            <person name="Jin Y.-S."/>
            <person name="Rao C.V."/>
        </authorList>
    </citation>
    <scope>NUCLEOTIDE SEQUENCE</scope>
    <source>
        <strain evidence="4">NRRL Y-64009</strain>
    </source>
</reference>
<dbReference type="GO" id="GO:0036503">
    <property type="term" value="P:ERAD pathway"/>
    <property type="evidence" value="ECO:0007669"/>
    <property type="project" value="TreeGrafter"/>
</dbReference>
<evidence type="ECO:0000256" key="3">
    <source>
        <dbReference type="SAM" id="SignalP"/>
    </source>
</evidence>
<name>A0AAD7QQV0_9ASCO</name>
<feature type="compositionally biased region" description="Polar residues" evidence="2">
    <location>
        <begin position="345"/>
        <end position="362"/>
    </location>
</feature>
<feature type="region of interest" description="Disordered" evidence="2">
    <location>
        <begin position="341"/>
        <end position="362"/>
    </location>
</feature>
<accession>A0AAD7QQV0</accession>
<dbReference type="InterPro" id="IPR011990">
    <property type="entry name" value="TPR-like_helical_dom_sf"/>
</dbReference>
<dbReference type="GO" id="GO:0005789">
    <property type="term" value="C:endoplasmic reticulum membrane"/>
    <property type="evidence" value="ECO:0007669"/>
    <property type="project" value="TreeGrafter"/>
</dbReference>
<dbReference type="InterPro" id="IPR006597">
    <property type="entry name" value="Sel1-like"/>
</dbReference>
<dbReference type="EMBL" id="JARPMG010000006">
    <property type="protein sequence ID" value="KAJ8099615.1"/>
    <property type="molecule type" value="Genomic_DNA"/>
</dbReference>
<keyword evidence="3" id="KW-0732">Signal</keyword>
<dbReference type="Pfam" id="PF08238">
    <property type="entry name" value="Sel1"/>
    <property type="match status" value="10"/>
</dbReference>
<proteinExistence type="inferred from homology"/>
<dbReference type="RefSeq" id="XP_056043065.1">
    <property type="nucleotide sequence ID" value="XM_056187714.1"/>
</dbReference>
<evidence type="ECO:0000256" key="2">
    <source>
        <dbReference type="SAM" id="MobiDB-lite"/>
    </source>
</evidence>
<evidence type="ECO:0000313" key="5">
    <source>
        <dbReference type="Proteomes" id="UP001217417"/>
    </source>
</evidence>
<gene>
    <name evidence="4" type="ORF">POJ06DRAFT_254034</name>
</gene>
<dbReference type="PANTHER" id="PTHR11102:SF147">
    <property type="entry name" value="SEL1L ADAPTOR SUBUNIT OF ERAD E3 UBIQUITIN LIGASE"/>
    <property type="match status" value="1"/>
</dbReference>
<evidence type="ECO:0000313" key="4">
    <source>
        <dbReference type="EMBL" id="KAJ8099615.1"/>
    </source>
</evidence>
<dbReference type="SMART" id="SM00671">
    <property type="entry name" value="SEL1"/>
    <property type="match status" value="11"/>
</dbReference>
<dbReference type="GeneID" id="80882880"/>
<sequence length="842" mass="94284">MARRSRSKRFERAGCHIMLSFALLLWSGTVFGEEYEAANDLRTPSVTSTSSAAPAVPVSSVLQYEPERLLDDHQTKVNQALAILQSMRPDLVKPANRGPTAPINSVAGFLWNLFLQLLRFIEAKSLEDPEAYNDHRSGPSSVASDSETEITMGTTTASSTISADYSSSTAMSHENYEFTGTKKPLGDARELLEEAAENGNPDAMYLLAEMNFYGNYSFPRNYTIAMRYYKLLSDVTGNATAQNMLGFMYATGMFGDVLRDQARALMYHTFAAYGDNTRSEMTLAFRYHAGIGTPRNCDKAVFFYKRVADKAMEYWRNGPPGGRTLDRHTWKLADDNGGVFGEGASESSSGPNSRRNLSPPADSTSLADVLEYLLFMAERSDVASQYSLARLYYEGTRSLSRKYDKALHFFKLVAKQYWKNETTRIPGTPDSLQRYAGKTAGYLGRMYLRGEGTPADHAKALQWYKLGMELGDAPSLNGYGYMHLKGLGGLKQSTAKAAEYFRSAADLDFGPAQVNIGKLFLEQGEVTVAIHYFELAARHGHIEAFYYLAETHNQALGRERSCGMATVYYKIVAEKVEELHSPLAWAHRCYEVGDYESALVGFMMAAEQGYESGQANVAYLLDREKSAISLSEHLQWLVDIFDRPSEEEIEEEKRNEELDQFIDEVALIYWTRASKQGNVDATVKMGDYYLKGIGCERDNVKSAACYQAAAEYQQSALALWNLGWMHENGLGVEQDFHLAKRFYDLALTTNSEAYLPVTLSLYKLRLRSFWNSITGGSVNGIGVDQIEEKSDKTSWSFSEFLRRWFEDLNREDSDNYGRAVDGDNGDRVNDDGPDDNGGNYQI</sequence>
<organism evidence="4 5">
    <name type="scientific">Lipomyces tetrasporus</name>
    <dbReference type="NCBI Taxonomy" id="54092"/>
    <lineage>
        <taxon>Eukaryota</taxon>
        <taxon>Fungi</taxon>
        <taxon>Dikarya</taxon>
        <taxon>Ascomycota</taxon>
        <taxon>Saccharomycotina</taxon>
        <taxon>Lipomycetes</taxon>
        <taxon>Lipomycetales</taxon>
        <taxon>Lipomycetaceae</taxon>
        <taxon>Lipomyces</taxon>
    </lineage>
</organism>
<protein>
    <recommendedName>
        <fullName evidence="6">HCP-like protein</fullName>
    </recommendedName>
</protein>
<dbReference type="InterPro" id="IPR050767">
    <property type="entry name" value="Sel1_AlgK"/>
</dbReference>
<dbReference type="SUPFAM" id="SSF81901">
    <property type="entry name" value="HCP-like"/>
    <property type="match status" value="3"/>
</dbReference>
<feature type="signal peptide" evidence="3">
    <location>
        <begin position="1"/>
        <end position="32"/>
    </location>
</feature>
<evidence type="ECO:0008006" key="6">
    <source>
        <dbReference type="Google" id="ProtNLM"/>
    </source>
</evidence>
<dbReference type="Proteomes" id="UP001217417">
    <property type="component" value="Unassembled WGS sequence"/>
</dbReference>
<feature type="compositionally biased region" description="Basic and acidic residues" evidence="2">
    <location>
        <begin position="815"/>
        <end position="830"/>
    </location>
</feature>
<feature type="region of interest" description="Disordered" evidence="2">
    <location>
        <begin position="130"/>
        <end position="157"/>
    </location>
</feature>
<keyword evidence="5" id="KW-1185">Reference proteome</keyword>
<feature type="chain" id="PRO_5042238646" description="HCP-like protein" evidence="3">
    <location>
        <begin position="33"/>
        <end position="842"/>
    </location>
</feature>
<evidence type="ECO:0000256" key="1">
    <source>
        <dbReference type="ARBA" id="ARBA00038101"/>
    </source>
</evidence>
<comment type="similarity">
    <text evidence="1">Belongs to the sel-1 family.</text>
</comment>
<dbReference type="Gene3D" id="1.25.40.10">
    <property type="entry name" value="Tetratricopeptide repeat domain"/>
    <property type="match status" value="2"/>
</dbReference>